<accession>A0A917EIT7</accession>
<dbReference type="OrthoDB" id="9795421at2"/>
<feature type="compositionally biased region" description="Low complexity" evidence="1">
    <location>
        <begin position="207"/>
        <end position="219"/>
    </location>
</feature>
<dbReference type="InterPro" id="IPR016047">
    <property type="entry name" value="M23ase_b-sheet_dom"/>
</dbReference>
<dbReference type="CDD" id="cd12797">
    <property type="entry name" value="M23_peptidase"/>
    <property type="match status" value="1"/>
</dbReference>
<dbReference type="CDD" id="cd00118">
    <property type="entry name" value="LysM"/>
    <property type="match status" value="2"/>
</dbReference>
<dbReference type="InterPro" id="IPR050570">
    <property type="entry name" value="Cell_wall_metabolism_enzyme"/>
</dbReference>
<dbReference type="Gene3D" id="2.70.70.10">
    <property type="entry name" value="Glucose Permease (Domain IIA)"/>
    <property type="match status" value="1"/>
</dbReference>
<reference evidence="4" key="2">
    <citation type="submission" date="2020-09" db="EMBL/GenBank/DDBJ databases">
        <authorList>
            <person name="Sun Q."/>
            <person name="Zhou Y."/>
        </authorList>
    </citation>
    <scope>NUCLEOTIDE SEQUENCE</scope>
    <source>
        <strain evidence="4">CGMCC 1.16012</strain>
    </source>
</reference>
<reference evidence="4" key="1">
    <citation type="journal article" date="2014" name="Int. J. Syst. Evol. Microbiol.">
        <title>Complete genome sequence of Corynebacterium casei LMG S-19264T (=DSM 44701T), isolated from a smear-ripened cheese.</title>
        <authorList>
            <consortium name="US DOE Joint Genome Institute (JGI-PGF)"/>
            <person name="Walter F."/>
            <person name="Albersmeier A."/>
            <person name="Kalinowski J."/>
            <person name="Ruckert C."/>
        </authorList>
    </citation>
    <scope>NUCLEOTIDE SEQUENCE</scope>
    <source>
        <strain evidence="4">CGMCC 1.16012</strain>
    </source>
</reference>
<dbReference type="AlphaFoldDB" id="A0A917EIT7"/>
<dbReference type="SUPFAM" id="SSF51261">
    <property type="entry name" value="Duplicated hybrid motif"/>
    <property type="match status" value="1"/>
</dbReference>
<protein>
    <submittedName>
        <fullName evidence="4">Peptidase M23</fullName>
    </submittedName>
</protein>
<evidence type="ECO:0000313" key="4">
    <source>
        <dbReference type="EMBL" id="GGE46258.1"/>
    </source>
</evidence>
<organism evidence="4 5">
    <name type="scientific">Actibacterium pelagium</name>
    <dbReference type="NCBI Taxonomy" id="2029103"/>
    <lineage>
        <taxon>Bacteria</taxon>
        <taxon>Pseudomonadati</taxon>
        <taxon>Pseudomonadota</taxon>
        <taxon>Alphaproteobacteria</taxon>
        <taxon>Rhodobacterales</taxon>
        <taxon>Roseobacteraceae</taxon>
        <taxon>Actibacterium</taxon>
    </lineage>
</organism>
<keyword evidence="2" id="KW-0732">Signal</keyword>
<dbReference type="PANTHER" id="PTHR21666:SF270">
    <property type="entry name" value="MUREIN HYDROLASE ACTIVATOR ENVC"/>
    <property type="match status" value="1"/>
</dbReference>
<dbReference type="SMART" id="SM00257">
    <property type="entry name" value="LysM"/>
    <property type="match status" value="2"/>
</dbReference>
<feature type="chain" id="PRO_5037755040" evidence="2">
    <location>
        <begin position="24"/>
        <end position="367"/>
    </location>
</feature>
<dbReference type="RefSeq" id="WP_095595932.1">
    <property type="nucleotide sequence ID" value="NZ_BMKN01000001.1"/>
</dbReference>
<comment type="caution">
    <text evidence="4">The sequence shown here is derived from an EMBL/GenBank/DDBJ whole genome shotgun (WGS) entry which is preliminary data.</text>
</comment>
<dbReference type="InterPro" id="IPR036779">
    <property type="entry name" value="LysM_dom_sf"/>
</dbReference>
<dbReference type="Gene3D" id="3.10.350.10">
    <property type="entry name" value="LysM domain"/>
    <property type="match status" value="2"/>
</dbReference>
<dbReference type="Pfam" id="PF01476">
    <property type="entry name" value="LysM"/>
    <property type="match status" value="2"/>
</dbReference>
<dbReference type="EMBL" id="BMKN01000001">
    <property type="protein sequence ID" value="GGE46258.1"/>
    <property type="molecule type" value="Genomic_DNA"/>
</dbReference>
<dbReference type="PROSITE" id="PS51782">
    <property type="entry name" value="LYSM"/>
    <property type="match status" value="1"/>
</dbReference>
<evidence type="ECO:0000256" key="2">
    <source>
        <dbReference type="SAM" id="SignalP"/>
    </source>
</evidence>
<evidence type="ECO:0000259" key="3">
    <source>
        <dbReference type="PROSITE" id="PS51782"/>
    </source>
</evidence>
<evidence type="ECO:0000313" key="5">
    <source>
        <dbReference type="Proteomes" id="UP000606730"/>
    </source>
</evidence>
<gene>
    <name evidence="4" type="ORF">GCM10011517_12440</name>
</gene>
<dbReference type="SUPFAM" id="SSF54106">
    <property type="entry name" value="LysM domain"/>
    <property type="match status" value="1"/>
</dbReference>
<keyword evidence="5" id="KW-1185">Reference proteome</keyword>
<dbReference type="Proteomes" id="UP000606730">
    <property type="component" value="Unassembled WGS sequence"/>
</dbReference>
<feature type="domain" description="LysM" evidence="3">
    <location>
        <begin position="153"/>
        <end position="197"/>
    </location>
</feature>
<dbReference type="GO" id="GO:0004222">
    <property type="term" value="F:metalloendopeptidase activity"/>
    <property type="evidence" value="ECO:0007669"/>
    <property type="project" value="TreeGrafter"/>
</dbReference>
<dbReference type="Pfam" id="PF01551">
    <property type="entry name" value="Peptidase_M23"/>
    <property type="match status" value="1"/>
</dbReference>
<feature type="region of interest" description="Disordered" evidence="1">
    <location>
        <begin position="205"/>
        <end position="233"/>
    </location>
</feature>
<sequence length="367" mass="38623">MTTFNLHRLAVSGLLLATLTACQAPDFDLRNGTSIDTTNAVRNAAPRPEPDARGVISYPTYQVVVARPGDTVATVAARVGLNAQELASYNGLTPETRMRPDEIIALPTRANGSGTIQPDGEISITTLAGNAIERAGGGQSTAGTTQPTADTPVRHKVERGETAFSIARLYGVSVRALADWNGLGPDLQVREGQYLLIPVSAETQNVTTTTTSRPGGTSTVSAPPSSGQPLPTETVTTAAVPASDFSSQRSSSTRFQMPVSGKIIRDYQKRVNDGIDIAAREGDAVRAAESGTVAAITRDTEGVPILVLKHSGNLLTVYANIKDLKVKKGDSVSRGQTIAAVRGGNPSFLHFEVREGFDSVDPTPYVN</sequence>
<name>A0A917EIT7_9RHOB</name>
<dbReference type="InterPro" id="IPR011055">
    <property type="entry name" value="Dup_hybrid_motif"/>
</dbReference>
<dbReference type="PANTHER" id="PTHR21666">
    <property type="entry name" value="PEPTIDASE-RELATED"/>
    <property type="match status" value="1"/>
</dbReference>
<proteinExistence type="predicted"/>
<feature type="compositionally biased region" description="Polar residues" evidence="1">
    <location>
        <begin position="220"/>
        <end position="229"/>
    </location>
</feature>
<evidence type="ECO:0000256" key="1">
    <source>
        <dbReference type="SAM" id="MobiDB-lite"/>
    </source>
</evidence>
<dbReference type="InterPro" id="IPR018392">
    <property type="entry name" value="LysM"/>
</dbReference>
<feature type="signal peptide" evidence="2">
    <location>
        <begin position="1"/>
        <end position="23"/>
    </location>
</feature>